<feature type="transmembrane region" description="Helical" evidence="1">
    <location>
        <begin position="12"/>
        <end position="30"/>
    </location>
</feature>
<dbReference type="AlphaFoldDB" id="A0A5B9R984"/>
<name>A0A5B9R984_9AGAM</name>
<keyword evidence="2" id="KW-0496">Mitochondrion</keyword>
<proteinExistence type="predicted"/>
<geneLocation type="mitochondrion" evidence="2"/>
<gene>
    <name evidence="2" type="ORF">PPIT_000122</name>
</gene>
<organism evidence="2">
    <name type="scientific">Porodaedalea pini</name>
    <dbReference type="NCBI Taxonomy" id="108901"/>
    <lineage>
        <taxon>Eukaryota</taxon>
        <taxon>Fungi</taxon>
        <taxon>Dikarya</taxon>
        <taxon>Basidiomycota</taxon>
        <taxon>Agaricomycotina</taxon>
        <taxon>Agaricomycetes</taxon>
        <taxon>Hymenochaetales</taxon>
        <taxon>Hymenochaetaceae</taxon>
        <taxon>Porodaedalea</taxon>
    </lineage>
</organism>
<keyword evidence="1" id="KW-0472">Membrane</keyword>
<evidence type="ECO:0000313" key="2">
    <source>
        <dbReference type="EMBL" id="QEG57018.1"/>
    </source>
</evidence>
<keyword evidence="1" id="KW-0812">Transmembrane</keyword>
<keyword evidence="1" id="KW-1133">Transmembrane helix</keyword>
<accession>A0A5B9R984</accession>
<protein>
    <submittedName>
        <fullName evidence="2">Uncharacterized protein</fullName>
    </submittedName>
</protein>
<reference evidence="2" key="1">
    <citation type="journal article" date="2019" name="Genome Biol. Evol.">
        <title>Evidence of extensive intraspecific noncoding reshuffling in a 169-kb mitochondrial genome of a basidiomycetous fungus.</title>
        <authorList>
            <person name="Lee H.H."/>
            <person name="Ke H.M."/>
            <person name="Lin C.I."/>
            <person name="Lee T.J."/>
            <person name="Chung C.L."/>
            <person name="Tsai I.J."/>
        </authorList>
    </citation>
    <scope>NUCLEOTIDE SEQUENCE</scope>
    <source>
        <strain evidence="2">BCRC 35384</strain>
    </source>
</reference>
<reference evidence="2" key="2">
    <citation type="submission" date="2019-03" db="EMBL/GenBank/DDBJ databases">
        <authorList>
            <person name="Lee H.-H."/>
            <person name="Tsai I.J."/>
        </authorList>
    </citation>
    <scope>NUCLEOTIDE SEQUENCE</scope>
    <source>
        <strain evidence="2">BCRC 35384</strain>
    </source>
</reference>
<evidence type="ECO:0000256" key="1">
    <source>
        <dbReference type="SAM" id="Phobius"/>
    </source>
</evidence>
<feature type="transmembrane region" description="Helical" evidence="1">
    <location>
        <begin position="86"/>
        <end position="115"/>
    </location>
</feature>
<sequence>MKMKIMSNLRQILFVLTIILATAMIAVFMYELLWCLDTANIGNVTNSIANNNQISARDIQNVSSNLTNNNVTFPSSGENLTNPGTIAVTVIFSALGVILFYLIFLTPFNVPLLLYKSSF</sequence>
<dbReference type="EMBL" id="MK623257">
    <property type="protein sequence ID" value="QEG57018.1"/>
    <property type="molecule type" value="Genomic_DNA"/>
</dbReference>